<name>A0A9P5CZY4_9HYPO</name>
<feature type="transmembrane region" description="Helical" evidence="2">
    <location>
        <begin position="326"/>
        <end position="359"/>
    </location>
</feature>
<feature type="compositionally biased region" description="Polar residues" evidence="1">
    <location>
        <begin position="275"/>
        <end position="286"/>
    </location>
</feature>
<feature type="compositionally biased region" description="Low complexity" evidence="1">
    <location>
        <begin position="28"/>
        <end position="37"/>
    </location>
</feature>
<feature type="domain" description="DUF7820" evidence="3">
    <location>
        <begin position="378"/>
        <end position="718"/>
    </location>
</feature>
<dbReference type="GeneID" id="55973949"/>
<organism evidence="4 5">
    <name type="scientific">Geosmithia morbida</name>
    <dbReference type="NCBI Taxonomy" id="1094350"/>
    <lineage>
        <taxon>Eukaryota</taxon>
        <taxon>Fungi</taxon>
        <taxon>Dikarya</taxon>
        <taxon>Ascomycota</taxon>
        <taxon>Pezizomycotina</taxon>
        <taxon>Sordariomycetes</taxon>
        <taxon>Hypocreomycetidae</taxon>
        <taxon>Hypocreales</taxon>
        <taxon>Bionectriaceae</taxon>
        <taxon>Geosmithia</taxon>
    </lineage>
</organism>
<dbReference type="AlphaFoldDB" id="A0A9P5CZY4"/>
<keyword evidence="2" id="KW-0472">Membrane</keyword>
<feature type="compositionally biased region" description="Basic and acidic residues" evidence="1">
    <location>
        <begin position="302"/>
        <end position="311"/>
    </location>
</feature>
<feature type="region of interest" description="Disordered" evidence="1">
    <location>
        <begin position="233"/>
        <end position="318"/>
    </location>
</feature>
<dbReference type="Pfam" id="PF25130">
    <property type="entry name" value="DUF7820"/>
    <property type="match status" value="1"/>
</dbReference>
<sequence length="719" mass="78080">MDSSRNRSRPSSAATRRQQRDSVRRRSPSVVSSASHGSRTEESYDLEEFHVADGFRPTDESSQSEGSPRIPDQSARQPLSQVHTNNSSTNFPAPQQQKQSDTFATDTTPENGIRPRPSSISKSHRPHESLTLRNDGSSAGAANRDGPVQLSAASIAATGSAGPSHPYNDYVQGTSTEAAAGPTSNSQNARQGDYSGPSRPTHPYSLYPQSTEPLPDTTAEAIPVGFAGLGGGYQRQVGPDGESGDLIGPMGHLEELPPYTSQSPHGDEAADEGQNGLTVTRSVQSRGSREESDSTRSGSSDGPKDYEEQDPRSSMPKWKRRARTKVLGIIPCWAICLLVFALFVVGIIMGAVLGVLLAGRPDKKPNSQESQMKAKLSSSSDVEPLDSLPSYVQALTTGCFDLEPLDLRAAPRTCFQEPTQSRSWSCDVPQRYYTIDMAKDPAAPPVADYTMRLKLVNQTDRSYYWGTQPPNIISPANLQLVNDTFEQDRGPAWWFQMPYPKKVLVPGSSLSADSSSSSSSSKRSIAKRSDDDWDAWTSVMLSSTARSSSSEPGPEDGDVAWLCTWPNVTMEVFIYPNQDSSVSSSSSSTTTTTSSAAAAESTGSTSTDSTVQVPDNVPPYPKVVKMLERRLYADDDQVAAVCNQIRITDGGRNSENVLDDSGEPVTINIAEKKSSYEDLLKQQERSRHPTRNVVDEHEAGLYPRETVELTDCSCLWWSQ</sequence>
<feature type="region of interest" description="Disordered" evidence="1">
    <location>
        <begin position="508"/>
        <end position="527"/>
    </location>
</feature>
<dbReference type="Proteomes" id="UP000749293">
    <property type="component" value="Unassembled WGS sequence"/>
</dbReference>
<keyword evidence="2" id="KW-1133">Transmembrane helix</keyword>
<keyword evidence="5" id="KW-1185">Reference proteome</keyword>
<evidence type="ECO:0000256" key="1">
    <source>
        <dbReference type="SAM" id="MobiDB-lite"/>
    </source>
</evidence>
<protein>
    <recommendedName>
        <fullName evidence="3">DUF7820 domain-containing protein</fullName>
    </recommendedName>
</protein>
<evidence type="ECO:0000259" key="3">
    <source>
        <dbReference type="Pfam" id="PF25130"/>
    </source>
</evidence>
<feature type="region of interest" description="Disordered" evidence="1">
    <location>
        <begin position="579"/>
        <end position="617"/>
    </location>
</feature>
<reference evidence="4" key="1">
    <citation type="submission" date="2020-03" db="EMBL/GenBank/DDBJ databases">
        <title>Site-based positive gene gene selection in Geosmithia morbida across the United States reveals a broad range of putative effectors and factors for local host and environmental adapation.</title>
        <authorList>
            <person name="Onufrak A."/>
            <person name="Murdoch R.W."/>
            <person name="Gazis R."/>
            <person name="Huff M."/>
            <person name="Staton M."/>
            <person name="Klingeman W."/>
            <person name="Hadziabdic D."/>
        </authorList>
    </citation>
    <scope>NUCLEOTIDE SEQUENCE</scope>
    <source>
        <strain evidence="4">1262</strain>
    </source>
</reference>
<feature type="compositionally biased region" description="Low complexity" evidence="1">
    <location>
        <begin position="508"/>
        <end position="523"/>
    </location>
</feature>
<accession>A0A9P5CZY4</accession>
<feature type="compositionally biased region" description="Low complexity" evidence="1">
    <location>
        <begin position="151"/>
        <end position="164"/>
    </location>
</feature>
<evidence type="ECO:0000256" key="2">
    <source>
        <dbReference type="SAM" id="Phobius"/>
    </source>
</evidence>
<dbReference type="EMBL" id="JAANYQ010000010">
    <property type="protein sequence ID" value="KAF4122133.1"/>
    <property type="molecule type" value="Genomic_DNA"/>
</dbReference>
<feature type="compositionally biased region" description="Polar residues" evidence="1">
    <location>
        <begin position="171"/>
        <end position="190"/>
    </location>
</feature>
<feature type="compositionally biased region" description="Low complexity" evidence="1">
    <location>
        <begin position="580"/>
        <end position="610"/>
    </location>
</feature>
<feature type="region of interest" description="Disordered" evidence="1">
    <location>
        <begin position="361"/>
        <end position="384"/>
    </location>
</feature>
<dbReference type="RefSeq" id="XP_035320785.1">
    <property type="nucleotide sequence ID" value="XM_035469691.1"/>
</dbReference>
<evidence type="ECO:0000313" key="4">
    <source>
        <dbReference type="EMBL" id="KAF4122133.1"/>
    </source>
</evidence>
<dbReference type="OrthoDB" id="5384459at2759"/>
<dbReference type="PANTHER" id="PTHR42078:SF1">
    <property type="entry name" value="GLUCAN 1, 4-ALPHA-GLUCOSIDASE"/>
    <property type="match status" value="1"/>
</dbReference>
<feature type="compositionally biased region" description="Polar residues" evidence="1">
    <location>
        <begin position="367"/>
        <end position="381"/>
    </location>
</feature>
<proteinExistence type="predicted"/>
<comment type="caution">
    <text evidence="4">The sequence shown here is derived from an EMBL/GenBank/DDBJ whole genome shotgun (WGS) entry which is preliminary data.</text>
</comment>
<dbReference type="PANTHER" id="PTHR42078">
    <property type="entry name" value="GLUCAN 1, 4-ALPHA-GLUCOSIDASE"/>
    <property type="match status" value="1"/>
</dbReference>
<keyword evidence="2" id="KW-0812">Transmembrane</keyword>
<feature type="compositionally biased region" description="Basic and acidic residues" evidence="1">
    <location>
        <begin position="38"/>
        <end position="59"/>
    </location>
</feature>
<feature type="region of interest" description="Disordered" evidence="1">
    <location>
        <begin position="1"/>
        <end position="217"/>
    </location>
</feature>
<gene>
    <name evidence="4" type="ORF">GMORB2_7726</name>
</gene>
<feature type="compositionally biased region" description="Polar residues" evidence="1">
    <location>
        <begin position="74"/>
        <end position="110"/>
    </location>
</feature>
<evidence type="ECO:0000313" key="5">
    <source>
        <dbReference type="Proteomes" id="UP000749293"/>
    </source>
</evidence>
<dbReference type="InterPro" id="IPR056722">
    <property type="entry name" value="DUF7820"/>
</dbReference>